<proteinExistence type="predicted"/>
<name>A0AA42J1C9_9FIRM</name>
<evidence type="ECO:0000313" key="2">
    <source>
        <dbReference type="Proteomes" id="UP001169242"/>
    </source>
</evidence>
<evidence type="ECO:0000313" key="1">
    <source>
        <dbReference type="EMBL" id="MDA3732349.1"/>
    </source>
</evidence>
<sequence length="126" mass="14933">MTKIMSKEEKDQYILDMIKQLKQEQTEFNTEKWGDMHNHHEMWGLALEEHEEAFEQLDWLHIHKLELWEMIKMNKPIADINHQLEIIVEYVLFAVQELIHEAAVYQRALDTIKNAPAAGKHTGADK</sequence>
<dbReference type="AlphaFoldDB" id="A0AA42J1C9"/>
<dbReference type="EMBL" id="JAQIFT010000047">
    <property type="protein sequence ID" value="MDA3732349.1"/>
    <property type="molecule type" value="Genomic_DNA"/>
</dbReference>
<protein>
    <submittedName>
        <fullName evidence="1">Uncharacterized protein</fullName>
    </submittedName>
</protein>
<gene>
    <name evidence="1" type="ORF">PBV87_12710</name>
</gene>
<dbReference type="Proteomes" id="UP001169242">
    <property type="component" value="Unassembled WGS sequence"/>
</dbReference>
<reference evidence="1" key="1">
    <citation type="journal article" date="2023" name="Int. J. Syst. Evol. Microbiol.">
        <title>&lt;i&gt;Holtiella tumoricola&lt;/i&gt; gen. nov. sp. nov., isolated from a human clinical sample.</title>
        <authorList>
            <person name="Allen-Vercoe E."/>
            <person name="Daigneault M.C."/>
            <person name="Vancuren S.J."/>
            <person name="Cochrane K."/>
            <person name="O'Neal L.L."/>
            <person name="Sankaranarayanan K."/>
            <person name="Lawson P.A."/>
        </authorList>
    </citation>
    <scope>NUCLEOTIDE SEQUENCE</scope>
    <source>
        <strain evidence="1">CC70A</strain>
    </source>
</reference>
<accession>A0AA42J1C9</accession>
<comment type="caution">
    <text evidence="1">The sequence shown here is derived from an EMBL/GenBank/DDBJ whole genome shotgun (WGS) entry which is preliminary data.</text>
</comment>
<organism evidence="1 2">
    <name type="scientific">Holtiella tumoricola</name>
    <dbReference type="NCBI Taxonomy" id="3018743"/>
    <lineage>
        <taxon>Bacteria</taxon>
        <taxon>Bacillati</taxon>
        <taxon>Bacillota</taxon>
        <taxon>Clostridia</taxon>
        <taxon>Lachnospirales</taxon>
        <taxon>Cellulosilyticaceae</taxon>
        <taxon>Holtiella</taxon>
    </lineage>
</organism>
<dbReference type="RefSeq" id="WP_271012531.1">
    <property type="nucleotide sequence ID" value="NZ_JAQIFT010000047.1"/>
</dbReference>
<keyword evidence="2" id="KW-1185">Reference proteome</keyword>